<dbReference type="GO" id="GO:0005576">
    <property type="term" value="C:extracellular region"/>
    <property type="evidence" value="ECO:0007669"/>
    <property type="project" value="UniProtKB-SubCell"/>
</dbReference>
<dbReference type="PRINTS" id="PR01488">
    <property type="entry name" value="RTXTOXINA"/>
</dbReference>
<feature type="region of interest" description="Disordered" evidence="8">
    <location>
        <begin position="3054"/>
        <end position="3139"/>
    </location>
</feature>
<keyword evidence="7" id="KW-0472">Membrane</keyword>
<dbReference type="GO" id="GO:0005509">
    <property type="term" value="F:calcium ion binding"/>
    <property type="evidence" value="ECO:0007669"/>
    <property type="project" value="InterPro"/>
</dbReference>
<evidence type="ECO:0000256" key="3">
    <source>
        <dbReference type="ARBA" id="ARBA00022525"/>
    </source>
</evidence>
<dbReference type="SUPFAM" id="SSF51120">
    <property type="entry name" value="beta-Roll"/>
    <property type="match status" value="7"/>
</dbReference>
<dbReference type="InterPro" id="IPR011049">
    <property type="entry name" value="Serralysin-like_metalloprot_C"/>
</dbReference>
<dbReference type="PANTHER" id="PTHR38340">
    <property type="entry name" value="S-LAYER PROTEIN"/>
    <property type="match status" value="1"/>
</dbReference>
<dbReference type="InterPro" id="IPR001343">
    <property type="entry name" value="Hemolysn_Ca-bd"/>
</dbReference>
<evidence type="ECO:0000256" key="1">
    <source>
        <dbReference type="ARBA" id="ARBA00004370"/>
    </source>
</evidence>
<dbReference type="PROSITE" id="PS00330">
    <property type="entry name" value="HEMOLYSIN_CALCIUM"/>
    <property type="match status" value="3"/>
</dbReference>
<feature type="compositionally biased region" description="Low complexity" evidence="8">
    <location>
        <begin position="3117"/>
        <end position="3126"/>
    </location>
</feature>
<dbReference type="Proteomes" id="UP000008914">
    <property type="component" value="Chromosome"/>
</dbReference>
<keyword evidence="4" id="KW-0800">Toxin</keyword>
<feature type="compositionally biased region" description="Basic and acidic residues" evidence="8">
    <location>
        <begin position="2801"/>
        <end position="2810"/>
    </location>
</feature>
<evidence type="ECO:0000256" key="8">
    <source>
        <dbReference type="SAM" id="MobiDB-lite"/>
    </source>
</evidence>
<feature type="region of interest" description="Disordered" evidence="8">
    <location>
        <begin position="2467"/>
        <end position="2503"/>
    </location>
</feature>
<feature type="region of interest" description="Disordered" evidence="8">
    <location>
        <begin position="2562"/>
        <end position="2618"/>
    </location>
</feature>
<name>E6SCU9_INTC7</name>
<dbReference type="STRING" id="710696.Intca_0980"/>
<sequence>MSRRSVNRLVGSIASAVLITGWGLGPQLPAHAADPDPGVDRVVAILGGGSATEDLASWTSGLAALGAFGKPIPFVSASPGGLAGLDDLVKEGIADEVAGATTWGALDALDKAVSLPGGRNGTLDVAVEDLADGKRVHVDLTITRTAAKQSLTISSADPKVELASPEGVTVSVEAALSLWIVWTGPTTNRVYLASDAGHAPRVDVDATAHLSASAKAALGILDVSLSSTDFTVKAHAFAKLNDPNNDGVLAFTESAPGDGELAADGSLQGLVSAGLDPTGSPSDPATAGSVAGTLAVQADPSGLGSAFPTFSADVTVTWPNITSGAPVISAPDLAAVVGRFQNMSLRDLADGLAQVATALTGIQKAKFDADGSGPGTAIAGDLDLPFLRGTVSDAVKANEVLVAFLKANVVQAPDPGQPAPPGFDASTVGNPKFTSLQDLITRLKAAGIPVDGLDWKPTIDKLALHLTMTKAAPSSPVPMDAGAAKVSKPGASYTSDGLSISDGTAWEPGQWVGMRVVAGTSAGEITANTASSLTLSGDWIGGKPADTTPFVILGPEAQLGAVTFGDGLTKLPVGSPPDGPRQGILKANSAQTFATVTPSFTADLTLVLDLQEPRTGSACVGFEGNTKPCPFTLETGTFKTEVQSLPLGADRVMIRTGVPLLKADFPIDTKVDLTANAGFFQVRLEGNLKVCNSSAPANCSTPGTGNMLTIGLKQAGDAQHDLRLRDLFNGLVTATPTGPSQAGDLLDVALDVRAFGDLTVSVPDAASFFPGGAKLSAKATWNDLTKTSGADGPQFDLSDLDKVFALDFKPGSQAELFAIVLKTLQTLSAQLAEAQPGGTTGIFSTQIPGTGTSLRDLLRRDLSGVGAGVTYGADTLTDTNRTFPTALAGRAVVVGTQVAVVKQTDGVNTVTLTKPWETKPATGAAYTFRSPLDDALDAMSAHPPQNIQDLVEVLTNRLGSDALKFRFLDDGGTPSIVLDFDWTRTYTASTPLRLQLDGVPALVSASTSGAGKVAVTGGVDVAVVVPLAVGTGATDATTLKVLDSSKITVNAAAEFTGTAAGTLGPLTVSAGIPSDQAEARANLSLELGKTTPTNAPVSFGTFLTSLTPTFNASNDPTKATCGETLATELMVCGRIPLYATVAGGTPTSLGTAHLRVANSTDPADLTDLNDTLPAPDSKPELEAPAGLATALANAIADFTQIKPGLDGYLEKLEQALRLATFDGKLPFVGKDLQQGADKVAKLRAELKAELGAIPATPAEARTYLNTQIAKAIADAGLTNTTVKVGYECSAKLEPAAAPTVTPTPADGGTDHTWTYKIVASQGDGTGTDGDTILSGEGSSQTTWAALDNDHFNTLTWPSVTGATKYKILRKDGSTFGLVKVLDASAGATQTYVDKDPTTPASYEPVTTKPDLDACAAEAIEGVNITIDLNVGEVDTTLGCKPGTGCLGDGQTLPLDIGIPGLALRAGDADAITYGLGLQLHLKAGIDTDRGFFVHTHDAAAPEFRVGARFDMPASMKAELAFLDIDVTKNNGTVPLFAGAFMIDVRSGDASETASSVLTISDFGTLDPSKLFDIKLTAAINADWIVKASASSVLPGVQANFVLEWGFTNKDLKNLGLPKIDFKAVKLDAGGFFSELLGPVLNKIKSVTGPIQPVIDTLYAPIPVLSDLSKLAGGGDVSLITLAKAFNTLAGGPDLEFVERITALVTLVNNMPQCGGGASCLIDVGAFTVPGDKALATSVSPTSADTLVVKDPATKTGDALKTELNTNGGKGTVFGTGAAGAGSANKSGFTFPILDNPASIFNVLMGSDVALVEFDSGPLTLGFTWRQSFGPVYAPPPVMVTLSGSASVSLRFMAGLDTAGIRYAVEAARTGEQVKALKILDGLYFKTTDSSGKPVPVVRLDGEIAAGASVTALIIEVGIEGGLHLTIGFHWNDPNNDGKFRVSEFLQAAINNPLCLFTTTGRLSLFLRVYITIGFSPFSTTFSFTLADITLLDFTAQPDCEPPPPRLGGTVGTTLVVFAGMFATDEERGTPWGNTADTEADVVKVTELHFAQRPGDDAGTNPDFDGFAVQMLGERRDYLDTSLERVVVDGRGSTAPLIVSLVGDGKKETNPSTPTTQADLTVFSKDAVVIGSDHADQIQTGTGSSWVDGGKGDDRIVTADGVGKVAHVAGGDGADAITTGEGDDFVSGDGTLGTPELTRTVQLNAVDKKNHGEAEEQLDGLIDWTQLTTDPTTGSQTGTGIDIISVGLGVNRVNGGAGDDKIGVAADRPDGLGGTVTSKGNVLIGGLGSDSIAGGTATDTIYASTETTFGVDSPGPADTLTVKDGKDIPNIIETGTGNDVVYGSNAEDIVTSHSEKAQKARILGGGGPDALVGGYGSDEIFGGPGDDYVIAEPSEVGALGSTQHQIEGVSFGLKRTVTHLPLPPNTSPSAKTLVGGLGNDHILGGDGPASIFGDTLRDTATVGAAANETCRDGSPVTSDPVPEGTTSGTGDGNDLIEGGAGVDTVSAGGARDRVLAHGSADLVCGQQGDDVLLGGDGPDRIWGGSGNDRAYGEADADLVFGNDDEDQLYGQGSTDVIEGNDGSDRASGGDGDDLVYGGTRHAGRADTGPASDPDAGDILAGDTGVDILIGDNGTVDDPLNTGDARAIPLDLDGATPTAGRGDLIYGGDGTDTAYGGLGPDKVNGGNDADHLEGNNDSDVVHGDAGEDEIVGGSFQQAASGIGRPDAGDVLHGDAGPDLMAGDNAILASAATEADATAVTRMRGFAANHGVQLLDLDPTDTAGNWGADEIYGGDGEDVIFGQRGDDRIKGNAEDDYAEGGPGIDWVEGNAGDDDLVGGSSDPSGGADETTAGQGDVADALFGGPGDDVALGDNGQVLRPGAGQTPSSVTVRLGSTSGAAMTPRVIQVWDRSTGTGYLAAPPASRYGADRISGGDGVDVLLGQDGDDVITGDAHGDYVEGNGGADSIFGDLAFGTASAHGTPATPLAATWPGTPSAAALRVGTSTTPGQDDLIGGTPTPAYRDGGDTIEGNGADDVILGDDGSLLRTLQGTPGSLTEQVYTDRYPDGDVPADATRSRTHDPALPGPSTRFCLSAPTATTCDQTGASGNDRIWGDGGNDGIWGQDGNDQISGGDGDDDLYGELGDDRINGDAGEDAILGDRGGVVNQRLSAGDEPMQFTETLQNPPMETFTGFRRGDYDRRADLLHDVDGDQWIGTSTGTPMPHAGLTEGGRDLIRGGPDADTIHAGFGDDVANGDSGGDDVLGGDGEDVLWGGRGCDPTLDATSPDCLTGGVFDGTSRGADDRFIDHVFGGRGEPDPAKQQVLGSDIIDLRPRGDYASCVPGDWPVTDGTKKDPVTNDPCLWFEMTDTHDVDLANNNHHQGTDWLYGGWDRDVMQGDVAANGPNPGDRLIDWSGVYNLYTHCNASYGGFNDIRQMSPDLLAFLQHLAWASGAGREAADVTTPGTSAFVELALVYTADINDHASGPAYPTTPGHFEEAACEP</sequence>
<evidence type="ECO:0000256" key="6">
    <source>
        <dbReference type="ARBA" id="ARBA00023026"/>
    </source>
</evidence>
<dbReference type="KEGG" id="ica:Intca_0980"/>
<evidence type="ECO:0000256" key="7">
    <source>
        <dbReference type="ARBA" id="ARBA00023136"/>
    </source>
</evidence>
<dbReference type="Pfam" id="PF00353">
    <property type="entry name" value="HemolysinCabind"/>
    <property type="match status" value="17"/>
</dbReference>
<dbReference type="InterPro" id="IPR003995">
    <property type="entry name" value="RTX_toxin_determinant-A"/>
</dbReference>
<proteinExistence type="predicted"/>
<protein>
    <submittedName>
        <fullName evidence="9">RTX toxins and related Ca2+-binding protein-like protein</fullName>
    </submittedName>
</protein>
<dbReference type="GO" id="GO:0016020">
    <property type="term" value="C:membrane"/>
    <property type="evidence" value="ECO:0007669"/>
    <property type="project" value="UniProtKB-SubCell"/>
</dbReference>
<keyword evidence="5" id="KW-0677">Repeat</keyword>
<evidence type="ECO:0000256" key="2">
    <source>
        <dbReference type="ARBA" id="ARBA00004613"/>
    </source>
</evidence>
<gene>
    <name evidence="9" type="ordered locus">Intca_0980</name>
</gene>
<comment type="subcellular location">
    <subcellularLocation>
        <location evidence="1">Membrane</location>
    </subcellularLocation>
    <subcellularLocation>
        <location evidence="2">Secreted</location>
    </subcellularLocation>
</comment>
<dbReference type="InterPro" id="IPR050557">
    <property type="entry name" value="RTX_toxin/Mannuronan_C5-epim"/>
</dbReference>
<dbReference type="InterPro" id="IPR018511">
    <property type="entry name" value="Hemolysin-typ_Ca-bd_CS"/>
</dbReference>
<dbReference type="eggNOG" id="COG2931">
    <property type="taxonomic scope" value="Bacteria"/>
</dbReference>
<dbReference type="HOGENOM" id="CLU_224779_0_0_11"/>
<evidence type="ECO:0000256" key="4">
    <source>
        <dbReference type="ARBA" id="ARBA00022656"/>
    </source>
</evidence>
<dbReference type="RefSeq" id="WP_013491822.1">
    <property type="nucleotide sequence ID" value="NC_014830.1"/>
</dbReference>
<evidence type="ECO:0000313" key="10">
    <source>
        <dbReference type="Proteomes" id="UP000008914"/>
    </source>
</evidence>
<accession>E6SCU9</accession>
<dbReference type="EMBL" id="CP002343">
    <property type="protein sequence ID" value="ADU47504.1"/>
    <property type="molecule type" value="Genomic_DNA"/>
</dbReference>
<keyword evidence="3" id="KW-0964">Secreted</keyword>
<dbReference type="Gene3D" id="2.150.10.10">
    <property type="entry name" value="Serralysin-like metalloprotease, C-terminal"/>
    <property type="match status" value="4"/>
</dbReference>
<evidence type="ECO:0000313" key="9">
    <source>
        <dbReference type="EMBL" id="ADU47504.1"/>
    </source>
</evidence>
<dbReference type="PANTHER" id="PTHR38340:SF1">
    <property type="entry name" value="S-LAYER PROTEIN"/>
    <property type="match status" value="1"/>
</dbReference>
<feature type="compositionally biased region" description="Polar residues" evidence="8">
    <location>
        <begin position="3092"/>
        <end position="3103"/>
    </location>
</feature>
<organism evidence="9 10">
    <name type="scientific">Intrasporangium calvum (strain ATCC 23552 / DSM 43043 / JCM 3097 / NBRC 12989 / NCIMB 10167 / NRRL B-3866 / 7 KIP)</name>
    <dbReference type="NCBI Taxonomy" id="710696"/>
    <lineage>
        <taxon>Bacteria</taxon>
        <taxon>Bacillati</taxon>
        <taxon>Actinomycetota</taxon>
        <taxon>Actinomycetes</taxon>
        <taxon>Micrococcales</taxon>
        <taxon>Intrasporangiaceae</taxon>
        <taxon>Intrasporangium</taxon>
    </lineage>
</organism>
<reference evidence="9 10" key="1">
    <citation type="journal article" date="2010" name="Stand. Genomic Sci.">
        <title>Complete genome sequence of Intrasporangium calvum type strain (7 KIP).</title>
        <authorList>
            <person name="Del Rio T.G."/>
            <person name="Chertkov O."/>
            <person name="Yasawong M."/>
            <person name="Lucas S."/>
            <person name="Deshpande S."/>
            <person name="Cheng J.F."/>
            <person name="Detter C."/>
            <person name="Tapia R."/>
            <person name="Han C."/>
            <person name="Goodwin L."/>
            <person name="Pitluck S."/>
            <person name="Liolios K."/>
            <person name="Ivanova N."/>
            <person name="Mavromatis K."/>
            <person name="Pati A."/>
            <person name="Chen A."/>
            <person name="Palaniappan K."/>
            <person name="Land M."/>
            <person name="Hauser L."/>
            <person name="Chang Y.J."/>
            <person name="Jeffries C.D."/>
            <person name="Rohde M."/>
            <person name="Pukall R."/>
            <person name="Sikorski J."/>
            <person name="Goker M."/>
            <person name="Woyke T."/>
            <person name="Bristow J."/>
            <person name="Eisen J.A."/>
            <person name="Markowitz V."/>
            <person name="Hugenholtz P."/>
            <person name="Kyrpides N.C."/>
            <person name="Klenk H.P."/>
            <person name="Lapidus A."/>
        </authorList>
    </citation>
    <scope>NUCLEOTIDE SEQUENCE [LARGE SCALE GENOMIC DNA]</scope>
    <source>
        <strain evidence="10">ATCC 23552 / DSM 43043 / JCM 3097 / NBRC 12989 / 7 KIP</strain>
    </source>
</reference>
<keyword evidence="10" id="KW-1185">Reference proteome</keyword>
<dbReference type="GO" id="GO:0090729">
    <property type="term" value="F:toxin activity"/>
    <property type="evidence" value="ECO:0007669"/>
    <property type="project" value="UniProtKB-KW"/>
</dbReference>
<keyword evidence="6" id="KW-0843">Virulence</keyword>
<evidence type="ECO:0000256" key="5">
    <source>
        <dbReference type="ARBA" id="ARBA00022737"/>
    </source>
</evidence>
<feature type="region of interest" description="Disordered" evidence="8">
    <location>
        <begin position="2800"/>
        <end position="2855"/>
    </location>
</feature>